<evidence type="ECO:0000313" key="18">
    <source>
        <dbReference type="Proteomes" id="UP000319040"/>
    </source>
</evidence>
<dbReference type="HAMAP" id="MF_01274">
    <property type="entry name" value="Pantothen_kinase_3"/>
    <property type="match status" value="1"/>
</dbReference>
<feature type="binding site" evidence="16">
    <location>
        <position position="150"/>
    </location>
    <ligand>
        <name>ATP</name>
        <dbReference type="ChEBI" id="CHEBI:30616"/>
    </ligand>
</feature>
<evidence type="ECO:0000256" key="7">
    <source>
        <dbReference type="ARBA" id="ARBA00022490"/>
    </source>
</evidence>
<evidence type="ECO:0000256" key="12">
    <source>
        <dbReference type="ARBA" id="ARBA00022958"/>
    </source>
</evidence>
<keyword evidence="18" id="KW-1185">Reference proteome</keyword>
<keyword evidence="7 16" id="KW-0963">Cytoplasm</keyword>
<dbReference type="EMBL" id="FXTB01000004">
    <property type="protein sequence ID" value="SMO66662.1"/>
    <property type="molecule type" value="Genomic_DNA"/>
</dbReference>
<comment type="cofactor">
    <cofactor evidence="2">
        <name>K(+)</name>
        <dbReference type="ChEBI" id="CHEBI:29103"/>
    </cofactor>
</comment>
<comment type="subunit">
    <text evidence="5 16">Homodimer.</text>
</comment>
<evidence type="ECO:0000256" key="4">
    <source>
        <dbReference type="ARBA" id="ARBA00005225"/>
    </source>
</evidence>
<gene>
    <name evidence="16" type="primary">coaX</name>
    <name evidence="17" type="ORF">SAMN06265379_104218</name>
</gene>
<dbReference type="GO" id="GO:0046872">
    <property type="term" value="F:metal ion binding"/>
    <property type="evidence" value="ECO:0007669"/>
    <property type="project" value="UniProtKB-KW"/>
</dbReference>
<evidence type="ECO:0000256" key="15">
    <source>
        <dbReference type="ARBA" id="ARBA00040883"/>
    </source>
</evidence>
<keyword evidence="10 16" id="KW-0418">Kinase</keyword>
<keyword evidence="9 16" id="KW-0547">Nucleotide-binding</keyword>
<dbReference type="GO" id="GO:0015937">
    <property type="term" value="P:coenzyme A biosynthetic process"/>
    <property type="evidence" value="ECO:0007669"/>
    <property type="project" value="UniProtKB-UniRule"/>
</dbReference>
<dbReference type="Pfam" id="PF03309">
    <property type="entry name" value="Pan_kinase"/>
    <property type="match status" value="1"/>
</dbReference>
<evidence type="ECO:0000256" key="14">
    <source>
        <dbReference type="ARBA" id="ARBA00038036"/>
    </source>
</evidence>
<organism evidence="17 18">
    <name type="scientific">Saccharicrinis carchari</name>
    <dbReference type="NCBI Taxonomy" id="1168039"/>
    <lineage>
        <taxon>Bacteria</taxon>
        <taxon>Pseudomonadati</taxon>
        <taxon>Bacteroidota</taxon>
        <taxon>Bacteroidia</taxon>
        <taxon>Marinilabiliales</taxon>
        <taxon>Marinilabiliaceae</taxon>
        <taxon>Saccharicrinis</taxon>
    </lineage>
</organism>
<evidence type="ECO:0000256" key="13">
    <source>
        <dbReference type="ARBA" id="ARBA00022993"/>
    </source>
</evidence>
<evidence type="ECO:0000256" key="10">
    <source>
        <dbReference type="ARBA" id="ARBA00022777"/>
    </source>
</evidence>
<feature type="binding site" evidence="16">
    <location>
        <begin position="124"/>
        <end position="127"/>
    </location>
    <ligand>
        <name>substrate</name>
    </ligand>
</feature>
<keyword evidence="12 16" id="KW-0630">Potassium</keyword>
<evidence type="ECO:0000256" key="8">
    <source>
        <dbReference type="ARBA" id="ARBA00022679"/>
    </source>
</evidence>
<dbReference type="AlphaFoldDB" id="A0A521D4W7"/>
<reference evidence="17 18" key="1">
    <citation type="submission" date="2017-05" db="EMBL/GenBank/DDBJ databases">
        <authorList>
            <person name="Varghese N."/>
            <person name="Submissions S."/>
        </authorList>
    </citation>
    <scope>NUCLEOTIDE SEQUENCE [LARGE SCALE GENOMIC DNA]</scope>
    <source>
        <strain evidence="17 18">DSM 27040</strain>
    </source>
</reference>
<dbReference type="Proteomes" id="UP000319040">
    <property type="component" value="Unassembled WGS sequence"/>
</dbReference>
<comment type="pathway">
    <text evidence="4 16">Cofactor biosynthesis; coenzyme A biosynthesis; CoA from (R)-pantothenate: step 1/5.</text>
</comment>
<dbReference type="UniPathway" id="UPA00241">
    <property type="reaction ID" value="UER00352"/>
</dbReference>
<evidence type="ECO:0000256" key="3">
    <source>
        <dbReference type="ARBA" id="ARBA00004496"/>
    </source>
</evidence>
<evidence type="ECO:0000256" key="1">
    <source>
        <dbReference type="ARBA" id="ARBA00001206"/>
    </source>
</evidence>
<keyword evidence="13 16" id="KW-0173">Coenzyme A biosynthesis</keyword>
<protein>
    <recommendedName>
        <fullName evidence="15 16">Type III pantothenate kinase</fullName>
        <ecNumber evidence="6 16">2.7.1.33</ecNumber>
    </recommendedName>
    <alternativeName>
        <fullName evidence="16">PanK-III</fullName>
    </alternativeName>
    <alternativeName>
        <fullName evidence="16">Pantothenic acid kinase</fullName>
    </alternativeName>
</protein>
<dbReference type="SUPFAM" id="SSF53067">
    <property type="entry name" value="Actin-like ATPase domain"/>
    <property type="match status" value="2"/>
</dbReference>
<sequence length="274" mass="30544">MIAAKSILIYSLGHFYQNKYNNFKSNSVNLVIDQGNTFTKIGVFDKGNLIYSDLCELFDKNIVHNIRSKYFIDKLIVSSVQVDYGSDEALRTLFDLNESMTVHLLTSDSELPVKINYKTPKTLGKDRIAAMVGANELHQGCPKLIIDAGTAITIDYIDAQGTFLGGNISPGLQTRFKALHQNTKQLPLLKPNSNTPFLGLSSDEAMWSGVQNGLIFEIDSYINHFNKLNINTKTILTGGDAYFFVKKLKNTIFVNSNLVQSGLNTILEYNAKNK</sequence>
<name>A0A521D4W7_SACCC</name>
<comment type="cofactor">
    <cofactor evidence="16">
        <name>NH4(+)</name>
        <dbReference type="ChEBI" id="CHEBI:28938"/>
    </cofactor>
    <cofactor evidence="16">
        <name>K(+)</name>
        <dbReference type="ChEBI" id="CHEBI:29103"/>
    </cofactor>
    <text evidence="16">A monovalent cation. Ammonium or potassium.</text>
</comment>
<dbReference type="GO" id="GO:0005737">
    <property type="term" value="C:cytoplasm"/>
    <property type="evidence" value="ECO:0007669"/>
    <property type="project" value="UniProtKB-SubCell"/>
</dbReference>
<evidence type="ECO:0000256" key="16">
    <source>
        <dbReference type="HAMAP-Rule" id="MF_01274"/>
    </source>
</evidence>
<dbReference type="InterPro" id="IPR004619">
    <property type="entry name" value="Type_III_PanK"/>
</dbReference>
<comment type="subcellular location">
    <subcellularLocation>
        <location evidence="3 16">Cytoplasm</location>
    </subcellularLocation>
</comment>
<evidence type="ECO:0000256" key="5">
    <source>
        <dbReference type="ARBA" id="ARBA00011738"/>
    </source>
</evidence>
<dbReference type="Gene3D" id="3.30.420.40">
    <property type="match status" value="1"/>
</dbReference>
<accession>A0A521D4W7</accession>
<feature type="binding site" evidence="16">
    <location>
        <position position="117"/>
    </location>
    <ligand>
        <name>substrate</name>
    </ligand>
</feature>
<keyword evidence="8 16" id="KW-0808">Transferase</keyword>
<dbReference type="PANTHER" id="PTHR34265:SF1">
    <property type="entry name" value="TYPE III PANTOTHENATE KINASE"/>
    <property type="match status" value="1"/>
</dbReference>
<dbReference type="EC" id="2.7.1.33" evidence="6 16"/>
<feature type="binding site" evidence="16">
    <location>
        <position position="202"/>
    </location>
    <ligand>
        <name>substrate</name>
    </ligand>
</feature>
<evidence type="ECO:0000256" key="2">
    <source>
        <dbReference type="ARBA" id="ARBA00001958"/>
    </source>
</evidence>
<dbReference type="CDD" id="cd24015">
    <property type="entry name" value="ASKHA_NBD_PanK-III"/>
    <property type="match status" value="1"/>
</dbReference>
<evidence type="ECO:0000256" key="11">
    <source>
        <dbReference type="ARBA" id="ARBA00022840"/>
    </source>
</evidence>
<evidence type="ECO:0000313" key="17">
    <source>
        <dbReference type="EMBL" id="SMO66662.1"/>
    </source>
</evidence>
<dbReference type="GO" id="GO:0005524">
    <property type="term" value="F:ATP binding"/>
    <property type="evidence" value="ECO:0007669"/>
    <property type="project" value="UniProtKB-UniRule"/>
</dbReference>
<dbReference type="InterPro" id="IPR043129">
    <property type="entry name" value="ATPase_NBD"/>
</dbReference>
<feature type="binding site" evidence="16">
    <location>
        <position position="147"/>
    </location>
    <ligand>
        <name>K(+)</name>
        <dbReference type="ChEBI" id="CHEBI:29103"/>
    </ligand>
</feature>
<comment type="similarity">
    <text evidence="14 16">Belongs to the type III pantothenate kinase family.</text>
</comment>
<dbReference type="NCBIfam" id="TIGR00671">
    <property type="entry name" value="baf"/>
    <property type="match status" value="1"/>
</dbReference>
<evidence type="ECO:0000256" key="9">
    <source>
        <dbReference type="ARBA" id="ARBA00022741"/>
    </source>
</evidence>
<evidence type="ECO:0000256" key="6">
    <source>
        <dbReference type="ARBA" id="ARBA00012102"/>
    </source>
</evidence>
<dbReference type="PANTHER" id="PTHR34265">
    <property type="entry name" value="TYPE III PANTOTHENATE KINASE"/>
    <property type="match status" value="1"/>
</dbReference>
<dbReference type="GO" id="GO:0004594">
    <property type="term" value="F:pantothenate kinase activity"/>
    <property type="evidence" value="ECO:0007669"/>
    <property type="project" value="UniProtKB-UniRule"/>
</dbReference>
<proteinExistence type="inferred from homology"/>
<feature type="binding site" evidence="16">
    <location>
        <begin position="33"/>
        <end position="40"/>
    </location>
    <ligand>
        <name>ATP</name>
        <dbReference type="ChEBI" id="CHEBI:30616"/>
    </ligand>
</feature>
<keyword evidence="11 16" id="KW-0067">ATP-binding</keyword>
<comment type="catalytic activity">
    <reaction evidence="1 16">
        <text>(R)-pantothenate + ATP = (R)-4'-phosphopantothenate + ADP + H(+)</text>
        <dbReference type="Rhea" id="RHEA:16373"/>
        <dbReference type="ChEBI" id="CHEBI:10986"/>
        <dbReference type="ChEBI" id="CHEBI:15378"/>
        <dbReference type="ChEBI" id="CHEBI:29032"/>
        <dbReference type="ChEBI" id="CHEBI:30616"/>
        <dbReference type="ChEBI" id="CHEBI:456216"/>
        <dbReference type="EC" id="2.7.1.33"/>
    </reaction>
</comment>
<comment type="function">
    <text evidence="16">Catalyzes the phosphorylation of pantothenate (Pan), the first step in CoA biosynthesis.</text>
</comment>
<feature type="active site" description="Proton acceptor" evidence="16">
    <location>
        <position position="126"/>
    </location>
</feature>
<keyword evidence="16" id="KW-0479">Metal-binding</keyword>